<protein>
    <recommendedName>
        <fullName evidence="2">Cytochrome oxidase subunit II copper A binding domain-containing protein</fullName>
    </recommendedName>
</protein>
<feature type="domain" description="Cytochrome oxidase subunit II copper A binding" evidence="2">
    <location>
        <begin position="35"/>
        <end position="124"/>
    </location>
</feature>
<proteinExistence type="predicted"/>
<evidence type="ECO:0000256" key="1">
    <source>
        <dbReference type="SAM" id="SignalP"/>
    </source>
</evidence>
<dbReference type="AlphaFoldDB" id="A0A8J4H713"/>
<dbReference type="PROSITE" id="PS51257">
    <property type="entry name" value="PROKAR_LIPOPROTEIN"/>
    <property type="match status" value="1"/>
</dbReference>
<dbReference type="GO" id="GO:0016020">
    <property type="term" value="C:membrane"/>
    <property type="evidence" value="ECO:0007669"/>
    <property type="project" value="InterPro"/>
</dbReference>
<dbReference type="PROSITE" id="PS50857">
    <property type="entry name" value="COX2_CUA"/>
    <property type="match status" value="1"/>
</dbReference>
<evidence type="ECO:0000313" key="4">
    <source>
        <dbReference type="Proteomes" id="UP000677918"/>
    </source>
</evidence>
<dbReference type="GO" id="GO:0005507">
    <property type="term" value="F:copper ion binding"/>
    <property type="evidence" value="ECO:0007669"/>
    <property type="project" value="InterPro"/>
</dbReference>
<organism evidence="3 4">
    <name type="scientific">Xylanibacillus composti</name>
    <dbReference type="NCBI Taxonomy" id="1572762"/>
    <lineage>
        <taxon>Bacteria</taxon>
        <taxon>Bacillati</taxon>
        <taxon>Bacillota</taxon>
        <taxon>Bacilli</taxon>
        <taxon>Bacillales</taxon>
        <taxon>Paenibacillaceae</taxon>
        <taxon>Xylanibacillus</taxon>
    </lineage>
</organism>
<dbReference type="GO" id="GO:0004129">
    <property type="term" value="F:cytochrome-c oxidase activity"/>
    <property type="evidence" value="ECO:0007669"/>
    <property type="project" value="InterPro"/>
</dbReference>
<keyword evidence="1" id="KW-0732">Signal</keyword>
<dbReference type="InterPro" id="IPR008972">
    <property type="entry name" value="Cupredoxin"/>
</dbReference>
<reference evidence="3" key="1">
    <citation type="submission" date="2021-04" db="EMBL/GenBank/DDBJ databases">
        <title>Draft genome sequence of Xylanibacillus composti strain K13.</title>
        <authorList>
            <person name="Uke A."/>
            <person name="Chhe C."/>
            <person name="Baramee S."/>
            <person name="Kosugi A."/>
        </authorList>
    </citation>
    <scope>NUCLEOTIDE SEQUENCE</scope>
    <source>
        <strain evidence="3">K13</strain>
    </source>
</reference>
<dbReference type="EMBL" id="BOVK01000064">
    <property type="protein sequence ID" value="GIQ70960.1"/>
    <property type="molecule type" value="Genomic_DNA"/>
</dbReference>
<evidence type="ECO:0000259" key="2">
    <source>
        <dbReference type="PROSITE" id="PS50857"/>
    </source>
</evidence>
<dbReference type="InterPro" id="IPR002429">
    <property type="entry name" value="CcO_II-like_C"/>
</dbReference>
<dbReference type="RefSeq" id="WP_213413766.1">
    <property type="nucleotide sequence ID" value="NZ_BOVK01000064.1"/>
</dbReference>
<feature type="signal peptide" evidence="1">
    <location>
        <begin position="1"/>
        <end position="19"/>
    </location>
</feature>
<keyword evidence="4" id="KW-1185">Reference proteome</keyword>
<sequence>MKKMIISVMALAMAIGLTACGGGDSSASDKAVQTNEPSAASITMEATNWDFDQDEYRVKAGEPVNFLLTNAEGVHGVEIRGLGIQLDADKEVQYTINEAGTYDIVCNIICGTGHSTMTAKLVVE</sequence>
<accession>A0A8J4H713</accession>
<comment type="caution">
    <text evidence="3">The sequence shown here is derived from an EMBL/GenBank/DDBJ whole genome shotgun (WGS) entry which is preliminary data.</text>
</comment>
<evidence type="ECO:0000313" key="3">
    <source>
        <dbReference type="EMBL" id="GIQ70960.1"/>
    </source>
</evidence>
<gene>
    <name evidence="3" type="ORF">XYCOK13_37840</name>
</gene>
<feature type="chain" id="PRO_5039467500" description="Cytochrome oxidase subunit II copper A binding domain-containing protein" evidence="1">
    <location>
        <begin position="20"/>
        <end position="124"/>
    </location>
</feature>
<dbReference type="Gene3D" id="2.60.40.420">
    <property type="entry name" value="Cupredoxins - blue copper proteins"/>
    <property type="match status" value="1"/>
</dbReference>
<dbReference type="Proteomes" id="UP000677918">
    <property type="component" value="Unassembled WGS sequence"/>
</dbReference>
<dbReference type="SUPFAM" id="SSF49503">
    <property type="entry name" value="Cupredoxins"/>
    <property type="match status" value="1"/>
</dbReference>
<name>A0A8J4H713_9BACL</name>